<dbReference type="VEuPathDB" id="VectorBase:GPPI038313"/>
<evidence type="ECO:0000313" key="1">
    <source>
        <dbReference type="EnsemblMetazoa" id="GPPI038313-PA"/>
    </source>
</evidence>
<protein>
    <submittedName>
        <fullName evidence="1">Uncharacterized protein</fullName>
    </submittedName>
</protein>
<organism evidence="1 2">
    <name type="scientific">Glossina palpalis gambiensis</name>
    <dbReference type="NCBI Taxonomy" id="67801"/>
    <lineage>
        <taxon>Eukaryota</taxon>
        <taxon>Metazoa</taxon>
        <taxon>Ecdysozoa</taxon>
        <taxon>Arthropoda</taxon>
        <taxon>Hexapoda</taxon>
        <taxon>Insecta</taxon>
        <taxon>Pterygota</taxon>
        <taxon>Neoptera</taxon>
        <taxon>Endopterygota</taxon>
        <taxon>Diptera</taxon>
        <taxon>Brachycera</taxon>
        <taxon>Muscomorpha</taxon>
        <taxon>Hippoboscoidea</taxon>
        <taxon>Glossinidae</taxon>
        <taxon>Glossina</taxon>
    </lineage>
</organism>
<evidence type="ECO:0000313" key="2">
    <source>
        <dbReference type="Proteomes" id="UP000092460"/>
    </source>
</evidence>
<dbReference type="EnsemblMetazoa" id="GPPI038313-RA">
    <property type="protein sequence ID" value="GPPI038313-PA"/>
    <property type="gene ID" value="GPPI038313"/>
</dbReference>
<reference evidence="2" key="1">
    <citation type="submission" date="2015-01" db="EMBL/GenBank/DDBJ databases">
        <authorList>
            <person name="Aksoy S."/>
            <person name="Warren W."/>
            <person name="Wilson R.K."/>
        </authorList>
    </citation>
    <scope>NUCLEOTIDE SEQUENCE [LARGE SCALE GENOMIC DNA]</scope>
    <source>
        <strain evidence="2">IAEA</strain>
    </source>
</reference>
<keyword evidence="2" id="KW-1185">Reference proteome</keyword>
<accession>A0A1B0BRJ1</accession>
<dbReference type="AlphaFoldDB" id="A0A1B0BRJ1"/>
<name>A0A1B0BRJ1_9MUSC</name>
<proteinExistence type="predicted"/>
<dbReference type="Proteomes" id="UP000092460">
    <property type="component" value="Unassembled WGS sequence"/>
</dbReference>
<sequence>MAYCRPNHNIDRFTFRPDYTTRPLSEKFYSRYEKVSEESTPEVVKYENEIERIRCRDIRYTMKLPRYTNQVYGWLPGYKIRFLQYCDKNIYNSPTIKEVLKKLYLEHKYDPLPPYHECSCKFLRKKPCLT</sequence>
<dbReference type="EMBL" id="JXJN01019121">
    <property type="status" value="NOT_ANNOTATED_CDS"/>
    <property type="molecule type" value="Genomic_DNA"/>
</dbReference>
<reference evidence="1" key="2">
    <citation type="submission" date="2020-05" db="UniProtKB">
        <authorList>
            <consortium name="EnsemblMetazoa"/>
        </authorList>
    </citation>
    <scope>IDENTIFICATION</scope>
    <source>
        <strain evidence="1">IAEA</strain>
    </source>
</reference>